<protein>
    <submittedName>
        <fullName evidence="1">Uncharacterized protein</fullName>
    </submittedName>
</protein>
<keyword evidence="2" id="KW-1185">Reference proteome</keyword>
<dbReference type="Proteomes" id="UP001201812">
    <property type="component" value="Unassembled WGS sequence"/>
</dbReference>
<sequence>MRRTNIPDQAGMHTIYENGQPIRVRDLGNIDTEGLSFNDFIIDNGICIYADHTITEDGKTRQATAEDIKKLLQFHEQMRIHNIELQRRMRQYVRQMLQNNRMALKENDWPAPPVTPCLCDKCPEVL</sequence>
<evidence type="ECO:0000313" key="1">
    <source>
        <dbReference type="EMBL" id="KAI1714986.1"/>
    </source>
</evidence>
<accession>A0AAD4R7L8</accession>
<evidence type="ECO:0000313" key="2">
    <source>
        <dbReference type="Proteomes" id="UP001201812"/>
    </source>
</evidence>
<name>A0AAD4R7L8_9BILA</name>
<dbReference type="EMBL" id="JAKKPZ010000012">
    <property type="protein sequence ID" value="KAI1714986.1"/>
    <property type="molecule type" value="Genomic_DNA"/>
</dbReference>
<gene>
    <name evidence="1" type="ORF">DdX_08262</name>
</gene>
<dbReference type="AlphaFoldDB" id="A0AAD4R7L8"/>
<comment type="caution">
    <text evidence="1">The sequence shown here is derived from an EMBL/GenBank/DDBJ whole genome shotgun (WGS) entry which is preliminary data.</text>
</comment>
<organism evidence="1 2">
    <name type="scientific">Ditylenchus destructor</name>
    <dbReference type="NCBI Taxonomy" id="166010"/>
    <lineage>
        <taxon>Eukaryota</taxon>
        <taxon>Metazoa</taxon>
        <taxon>Ecdysozoa</taxon>
        <taxon>Nematoda</taxon>
        <taxon>Chromadorea</taxon>
        <taxon>Rhabditida</taxon>
        <taxon>Tylenchina</taxon>
        <taxon>Tylenchomorpha</taxon>
        <taxon>Sphaerularioidea</taxon>
        <taxon>Anguinidae</taxon>
        <taxon>Anguininae</taxon>
        <taxon>Ditylenchus</taxon>
    </lineage>
</organism>
<proteinExistence type="predicted"/>
<reference evidence="1" key="1">
    <citation type="submission" date="2022-01" db="EMBL/GenBank/DDBJ databases">
        <title>Genome Sequence Resource for Two Populations of Ditylenchus destructor, the Migratory Endoparasitic Phytonematode.</title>
        <authorList>
            <person name="Zhang H."/>
            <person name="Lin R."/>
            <person name="Xie B."/>
        </authorList>
    </citation>
    <scope>NUCLEOTIDE SEQUENCE</scope>
    <source>
        <strain evidence="1">BazhouSP</strain>
    </source>
</reference>